<reference evidence="4" key="1">
    <citation type="submission" date="2014-12" db="EMBL/GenBank/DDBJ databases">
        <title>Genome Sequence of Valsa Canker Pathogens Uncovers a Specific Adaption of Colonization on Woody Bark.</title>
        <authorList>
            <person name="Yin Z."/>
            <person name="Liu H."/>
            <person name="Gao X."/>
            <person name="Li Z."/>
            <person name="Song N."/>
            <person name="Ke X."/>
            <person name="Dai Q."/>
            <person name="Wu Y."/>
            <person name="Sun Y."/>
            <person name="Xu J.-R."/>
            <person name="Kang Z.K."/>
            <person name="Wang L."/>
            <person name="Huang L."/>
        </authorList>
    </citation>
    <scope>NUCLEOTIDE SEQUENCE [LARGE SCALE GENOMIC DNA]</scope>
    <source>
        <strain evidence="4">03-8</strain>
    </source>
</reference>
<dbReference type="EMBL" id="CM003101">
    <property type="protein sequence ID" value="KUI68723.1"/>
    <property type="molecule type" value="Genomic_DNA"/>
</dbReference>
<name>A0A194VXY2_CYTMA</name>
<dbReference type="AlphaFoldDB" id="A0A194VXY2"/>
<protein>
    <submittedName>
        <fullName evidence="4">Axial budding pattern protein 2</fullName>
    </submittedName>
</protein>
<evidence type="ECO:0000313" key="4">
    <source>
        <dbReference type="EMBL" id="KUI68723.1"/>
    </source>
</evidence>
<accession>A0A194VXY2</accession>
<dbReference type="Proteomes" id="UP000078559">
    <property type="component" value="Chromosome 4"/>
</dbReference>
<feature type="transmembrane region" description="Helical" evidence="2">
    <location>
        <begin position="174"/>
        <end position="197"/>
    </location>
</feature>
<evidence type="ECO:0000313" key="5">
    <source>
        <dbReference type="Proteomes" id="UP000078559"/>
    </source>
</evidence>
<feature type="region of interest" description="Disordered" evidence="1">
    <location>
        <begin position="207"/>
        <end position="228"/>
    </location>
</feature>
<dbReference type="OrthoDB" id="3794517at2759"/>
<evidence type="ECO:0000256" key="3">
    <source>
        <dbReference type="SAM" id="SignalP"/>
    </source>
</evidence>
<evidence type="ECO:0000256" key="2">
    <source>
        <dbReference type="SAM" id="Phobius"/>
    </source>
</evidence>
<feature type="signal peptide" evidence="3">
    <location>
        <begin position="1"/>
        <end position="27"/>
    </location>
</feature>
<keyword evidence="2" id="KW-0812">Transmembrane</keyword>
<keyword evidence="5" id="KW-1185">Reference proteome</keyword>
<gene>
    <name evidence="4" type="ORF">VM1G_03786</name>
</gene>
<sequence>MLMPDHLIAMLVSTLACLLAMPLAVRAKATSNFIDTISGYSELSTCAENVLSTIIRAQSSGCGDEGALTSYTCFCTDSSSLFSYEITSAISVSCNSSIWSTQATSAIAVFDAYCALGVPAALASTTAASTVTVTDSPSPAATALTTSASATSTPAAETSAASNPSSSSSNSKTVAIAVGVAVPCGVIGLTLIVFLLWQRRRSILKARSEKQQQIESTPGGTDINAGRPEFRWPSSITQAGELPTQLHHAHEVSGKEEIDSPNSSGFQMSPSHVYQQPNYQVQTPMYQYQAQQHQQWTPARYGQERYELPGSS</sequence>
<evidence type="ECO:0000256" key="1">
    <source>
        <dbReference type="SAM" id="MobiDB-lite"/>
    </source>
</evidence>
<feature type="chain" id="PRO_5008266975" evidence="3">
    <location>
        <begin position="28"/>
        <end position="312"/>
    </location>
</feature>
<keyword evidence="2" id="KW-0472">Membrane</keyword>
<keyword evidence="3" id="KW-0732">Signal</keyword>
<keyword evidence="2" id="KW-1133">Transmembrane helix</keyword>
<proteinExistence type="predicted"/>
<organism evidence="4 5">
    <name type="scientific">Cytospora mali</name>
    <name type="common">Apple Valsa canker fungus</name>
    <name type="synonym">Valsa mali</name>
    <dbReference type="NCBI Taxonomy" id="578113"/>
    <lineage>
        <taxon>Eukaryota</taxon>
        <taxon>Fungi</taxon>
        <taxon>Dikarya</taxon>
        <taxon>Ascomycota</taxon>
        <taxon>Pezizomycotina</taxon>
        <taxon>Sordariomycetes</taxon>
        <taxon>Sordariomycetidae</taxon>
        <taxon>Diaporthales</taxon>
        <taxon>Cytosporaceae</taxon>
        <taxon>Cytospora</taxon>
    </lineage>
</organism>
<feature type="region of interest" description="Disordered" evidence="1">
    <location>
        <begin position="144"/>
        <end position="170"/>
    </location>
</feature>